<dbReference type="InterPro" id="IPR031675">
    <property type="entry name" value="STPPase_N"/>
</dbReference>
<reference evidence="11" key="1">
    <citation type="submission" date="2021-01" db="EMBL/GenBank/DDBJ databases">
        <authorList>
            <person name="Corre E."/>
            <person name="Pelletier E."/>
            <person name="Niang G."/>
            <person name="Scheremetjew M."/>
            <person name="Finn R."/>
            <person name="Kale V."/>
            <person name="Holt S."/>
            <person name="Cochrane G."/>
            <person name="Meng A."/>
            <person name="Brown T."/>
            <person name="Cohen L."/>
        </authorList>
    </citation>
    <scope>NUCLEOTIDE SEQUENCE</scope>
    <source>
        <strain evidence="11">Pbaha01</strain>
    </source>
</reference>
<evidence type="ECO:0000256" key="9">
    <source>
        <dbReference type="RuleBase" id="RU004273"/>
    </source>
</evidence>
<dbReference type="PANTHER" id="PTHR11668">
    <property type="entry name" value="SERINE/THREONINE PROTEIN PHOSPHATASE"/>
    <property type="match status" value="1"/>
</dbReference>
<keyword evidence="3" id="KW-0479">Metal-binding</keyword>
<evidence type="ECO:0000256" key="2">
    <source>
        <dbReference type="ARBA" id="ARBA00010846"/>
    </source>
</evidence>
<dbReference type="Gene3D" id="1.25.40.420">
    <property type="match status" value="1"/>
</dbReference>
<dbReference type="GO" id="GO:0046872">
    <property type="term" value="F:metal ion binding"/>
    <property type="evidence" value="ECO:0007669"/>
    <property type="project" value="UniProtKB-KW"/>
</dbReference>
<dbReference type="InterPro" id="IPR056423">
    <property type="entry name" value="BACK_BPM_SPOP"/>
</dbReference>
<dbReference type="Pfam" id="PF24570">
    <property type="entry name" value="BACK_BPM_SPOP"/>
    <property type="match status" value="1"/>
</dbReference>
<comment type="catalytic activity">
    <reaction evidence="7">
        <text>O-phospho-L-seryl-[protein] + H2O = L-seryl-[protein] + phosphate</text>
        <dbReference type="Rhea" id="RHEA:20629"/>
        <dbReference type="Rhea" id="RHEA-COMP:9863"/>
        <dbReference type="Rhea" id="RHEA-COMP:11604"/>
        <dbReference type="ChEBI" id="CHEBI:15377"/>
        <dbReference type="ChEBI" id="CHEBI:29999"/>
        <dbReference type="ChEBI" id="CHEBI:43474"/>
        <dbReference type="ChEBI" id="CHEBI:83421"/>
        <dbReference type="EC" id="3.1.3.16"/>
    </reaction>
</comment>
<dbReference type="GO" id="GO:0004722">
    <property type="term" value="F:protein serine/threonine phosphatase activity"/>
    <property type="evidence" value="ECO:0007669"/>
    <property type="project" value="UniProtKB-EC"/>
</dbReference>
<evidence type="ECO:0000256" key="1">
    <source>
        <dbReference type="ARBA" id="ARBA00001936"/>
    </source>
</evidence>
<dbReference type="InterPro" id="IPR050341">
    <property type="entry name" value="PP1_catalytic_subunit"/>
</dbReference>
<dbReference type="SMART" id="SM00156">
    <property type="entry name" value="PP2Ac"/>
    <property type="match status" value="1"/>
</dbReference>
<keyword evidence="6" id="KW-0464">Manganese</keyword>
<dbReference type="EMBL" id="HBEG01011047">
    <property type="protein sequence ID" value="CAD8351176.1"/>
    <property type="molecule type" value="Transcribed_RNA"/>
</dbReference>
<comment type="similarity">
    <text evidence="9">Belongs to the PPP phosphatase family.</text>
</comment>
<dbReference type="PANTHER" id="PTHR11668:SF300">
    <property type="entry name" value="SERINE_THREONINE-PROTEIN PHOSPHATASE"/>
    <property type="match status" value="1"/>
</dbReference>
<dbReference type="EC" id="3.1.3.16" evidence="9"/>
<dbReference type="SUPFAM" id="SSF54695">
    <property type="entry name" value="POZ domain"/>
    <property type="match status" value="1"/>
</dbReference>
<evidence type="ECO:0000256" key="4">
    <source>
        <dbReference type="ARBA" id="ARBA00022801"/>
    </source>
</evidence>
<dbReference type="Pfam" id="PF16891">
    <property type="entry name" value="STPPase_N"/>
    <property type="match status" value="1"/>
</dbReference>
<proteinExistence type="inferred from homology"/>
<dbReference type="AlphaFoldDB" id="A0A7S0A2Q8"/>
<evidence type="ECO:0000256" key="5">
    <source>
        <dbReference type="ARBA" id="ARBA00022912"/>
    </source>
</evidence>
<accession>A0A7S0A2Q8</accession>
<dbReference type="InterPro" id="IPR029052">
    <property type="entry name" value="Metallo-depent_PP-like"/>
</dbReference>
<dbReference type="InterPro" id="IPR000210">
    <property type="entry name" value="BTB/POZ_dom"/>
</dbReference>
<dbReference type="Pfam" id="PF00651">
    <property type="entry name" value="BTB"/>
    <property type="match status" value="1"/>
</dbReference>
<evidence type="ECO:0000313" key="11">
    <source>
        <dbReference type="EMBL" id="CAD8351176.1"/>
    </source>
</evidence>
<organism evidence="11">
    <name type="scientific">Pyrodinium bahamense</name>
    <dbReference type="NCBI Taxonomy" id="73915"/>
    <lineage>
        <taxon>Eukaryota</taxon>
        <taxon>Sar</taxon>
        <taxon>Alveolata</taxon>
        <taxon>Dinophyceae</taxon>
        <taxon>Gonyaulacales</taxon>
        <taxon>Pyrocystaceae</taxon>
        <taxon>Pyrodinium</taxon>
    </lineage>
</organism>
<dbReference type="PROSITE" id="PS50097">
    <property type="entry name" value="BTB"/>
    <property type="match status" value="1"/>
</dbReference>
<gene>
    <name evidence="11" type="ORF">PBAH0796_LOCUS6543</name>
</gene>
<dbReference type="SMART" id="SM00225">
    <property type="entry name" value="BTB"/>
    <property type="match status" value="1"/>
</dbReference>
<dbReference type="GO" id="GO:0005737">
    <property type="term" value="C:cytoplasm"/>
    <property type="evidence" value="ECO:0007669"/>
    <property type="project" value="TreeGrafter"/>
</dbReference>
<keyword evidence="5" id="KW-0904">Protein phosphatase</keyword>
<dbReference type="PRINTS" id="PR00114">
    <property type="entry name" value="STPHPHTASE"/>
</dbReference>
<protein>
    <recommendedName>
        <fullName evidence="9">Serine/threonine-protein phosphatase</fullName>
        <ecNumber evidence="9">3.1.3.16</ecNumber>
    </recommendedName>
</protein>
<dbReference type="Gene3D" id="3.30.710.10">
    <property type="entry name" value="Potassium Channel Kv1.1, Chain A"/>
    <property type="match status" value="1"/>
</dbReference>
<dbReference type="Pfam" id="PF00149">
    <property type="entry name" value="Metallophos"/>
    <property type="match status" value="1"/>
</dbReference>
<dbReference type="SUPFAM" id="SSF56300">
    <property type="entry name" value="Metallo-dependent phosphatases"/>
    <property type="match status" value="1"/>
</dbReference>
<dbReference type="InterPro" id="IPR011333">
    <property type="entry name" value="SKP1/BTB/POZ_sf"/>
</dbReference>
<dbReference type="Gene3D" id="3.60.21.10">
    <property type="match status" value="1"/>
</dbReference>
<dbReference type="InterPro" id="IPR004843">
    <property type="entry name" value="Calcineurin-like_PHP"/>
</dbReference>
<sequence>MSLQEDLGVDELVDRLVAVRQSDPDEVPSIREGQLRALCCRVQEAFLAQETLLELGAPIQICGDIRGHFNGLLRLLGTSGFPPTSNYLFLGNYVGHGTRSVETLALLFAYKVRFPYSFFMLRGNHECAFMTRACGFYDECKRRYSVQLWRCIDNVFNCMPVCALIEEKIICMNSGLSPELNSMDQIQQLSRPANVPDSGILCDLLWARPDNDVTDWEKSDMSLIFGSDVVAQFLTMHNLDLVVCANRPVGSGKGYEFLNAGRQLLTVWSAPRFGDIPTAAAIVTVDETLLVGFKVLKPDSGATDPCLGPQFGALLDSGLLSDVVVRVGQDEIRAHSAVLAARSPVFKAMWLSSMREQQQKEVLIKDLEPAAIKRMLRFMYVGALDVELEGDSDVIALLEAAHQYEVASLVELCVSRLSAWLTVDNAAEYLMIAEHAGLARLRRRCLDFISSSHRRVAEIQTTKAFARLAQKRPHLLAEILAEAIPPVKRARFEQVPACGGAT</sequence>
<evidence type="ECO:0000256" key="3">
    <source>
        <dbReference type="ARBA" id="ARBA00022723"/>
    </source>
</evidence>
<evidence type="ECO:0000259" key="10">
    <source>
        <dbReference type="PROSITE" id="PS50097"/>
    </source>
</evidence>
<evidence type="ECO:0000256" key="6">
    <source>
        <dbReference type="ARBA" id="ARBA00023211"/>
    </source>
</evidence>
<dbReference type="CDD" id="cd18186">
    <property type="entry name" value="BTB_POZ_ZBTB_KLHL-like"/>
    <property type="match status" value="1"/>
</dbReference>
<evidence type="ECO:0000256" key="8">
    <source>
        <dbReference type="ARBA" id="ARBA00048336"/>
    </source>
</evidence>
<dbReference type="PROSITE" id="PS00125">
    <property type="entry name" value="SER_THR_PHOSPHATASE"/>
    <property type="match status" value="1"/>
</dbReference>
<dbReference type="InterPro" id="IPR006186">
    <property type="entry name" value="Ser/Thr-sp_prot-phosphatase"/>
</dbReference>
<comment type="cofactor">
    <cofactor evidence="1">
        <name>Mn(2+)</name>
        <dbReference type="ChEBI" id="CHEBI:29035"/>
    </cofactor>
</comment>
<comment type="catalytic activity">
    <reaction evidence="8 9">
        <text>O-phospho-L-threonyl-[protein] + H2O = L-threonyl-[protein] + phosphate</text>
        <dbReference type="Rhea" id="RHEA:47004"/>
        <dbReference type="Rhea" id="RHEA-COMP:11060"/>
        <dbReference type="Rhea" id="RHEA-COMP:11605"/>
        <dbReference type="ChEBI" id="CHEBI:15377"/>
        <dbReference type="ChEBI" id="CHEBI:30013"/>
        <dbReference type="ChEBI" id="CHEBI:43474"/>
        <dbReference type="ChEBI" id="CHEBI:61977"/>
        <dbReference type="EC" id="3.1.3.16"/>
    </reaction>
</comment>
<comment type="similarity">
    <text evidence="2">Belongs to the Tdpoz family.</text>
</comment>
<name>A0A7S0A2Q8_9DINO</name>
<keyword evidence="4 9" id="KW-0378">Hydrolase</keyword>
<dbReference type="GO" id="GO:0005634">
    <property type="term" value="C:nucleus"/>
    <property type="evidence" value="ECO:0007669"/>
    <property type="project" value="TreeGrafter"/>
</dbReference>
<feature type="domain" description="BTB" evidence="10">
    <location>
        <begin position="321"/>
        <end position="388"/>
    </location>
</feature>
<evidence type="ECO:0000256" key="7">
    <source>
        <dbReference type="ARBA" id="ARBA00047761"/>
    </source>
</evidence>